<dbReference type="InterPro" id="IPR031962">
    <property type="entry name" value="DUF4781"/>
</dbReference>
<dbReference type="InterPro" id="IPR032675">
    <property type="entry name" value="LRR_dom_sf"/>
</dbReference>
<evidence type="ECO:0000259" key="3">
    <source>
        <dbReference type="PROSITE" id="PS51782"/>
    </source>
</evidence>
<feature type="coiled-coil region" evidence="1">
    <location>
        <begin position="612"/>
        <end position="639"/>
    </location>
</feature>
<dbReference type="CDD" id="cd00118">
    <property type="entry name" value="LysM"/>
    <property type="match status" value="1"/>
</dbReference>
<dbReference type="RefSeq" id="WP_260905023.1">
    <property type="nucleotide sequence ID" value="NZ_JAOCZP010000005.1"/>
</dbReference>
<dbReference type="EMBL" id="JAOCZP010000005">
    <property type="protein sequence ID" value="MCT7376815.1"/>
    <property type="molecule type" value="Genomic_DNA"/>
</dbReference>
<dbReference type="Proteomes" id="UP001320831">
    <property type="component" value="Unassembled WGS sequence"/>
</dbReference>
<feature type="compositionally biased region" description="Basic and acidic residues" evidence="2">
    <location>
        <begin position="2121"/>
        <end position="2132"/>
    </location>
</feature>
<feature type="region of interest" description="Disordered" evidence="2">
    <location>
        <begin position="141"/>
        <end position="170"/>
    </location>
</feature>
<dbReference type="InterPro" id="IPR036779">
    <property type="entry name" value="LysM_dom_sf"/>
</dbReference>
<dbReference type="PROSITE" id="PS51782">
    <property type="entry name" value="LYSM"/>
    <property type="match status" value="1"/>
</dbReference>
<feature type="coiled-coil region" evidence="1">
    <location>
        <begin position="813"/>
        <end position="840"/>
    </location>
</feature>
<name>A0ABT2LQI7_9HYPH</name>
<feature type="region of interest" description="Disordered" evidence="2">
    <location>
        <begin position="2097"/>
        <end position="2145"/>
    </location>
</feature>
<feature type="region of interest" description="Disordered" evidence="2">
    <location>
        <begin position="1488"/>
        <end position="1509"/>
    </location>
</feature>
<feature type="region of interest" description="Disordered" evidence="2">
    <location>
        <begin position="1533"/>
        <end position="1582"/>
    </location>
</feature>
<dbReference type="Pfam" id="PF16013">
    <property type="entry name" value="DUF4781"/>
    <property type="match status" value="1"/>
</dbReference>
<feature type="domain" description="LysM" evidence="3">
    <location>
        <begin position="2237"/>
        <end position="2283"/>
    </location>
</feature>
<dbReference type="SMART" id="SM00257">
    <property type="entry name" value="LysM"/>
    <property type="match status" value="1"/>
</dbReference>
<evidence type="ECO:0000256" key="2">
    <source>
        <dbReference type="SAM" id="MobiDB-lite"/>
    </source>
</evidence>
<protein>
    <submittedName>
        <fullName evidence="4">DUF4781 domain-containing protein</fullName>
    </submittedName>
</protein>
<reference evidence="4 5" key="1">
    <citation type="submission" date="2022-09" db="EMBL/GenBank/DDBJ databases">
        <title>Chelativorans salina sp. nov., a novel slightly halophilic bacterium isolated from a saline lake sediment enrichment.</title>
        <authorList>
            <person name="Gao L."/>
            <person name="Fang B.-Z."/>
            <person name="Li W.-J."/>
        </authorList>
    </citation>
    <scope>NUCLEOTIDE SEQUENCE [LARGE SCALE GENOMIC DNA]</scope>
    <source>
        <strain evidence="4 5">EGI FJ00035</strain>
    </source>
</reference>
<evidence type="ECO:0000256" key="1">
    <source>
        <dbReference type="SAM" id="Coils"/>
    </source>
</evidence>
<feature type="compositionally biased region" description="Polar residues" evidence="2">
    <location>
        <begin position="32"/>
        <end position="57"/>
    </location>
</feature>
<feature type="coiled-coil region" evidence="1">
    <location>
        <begin position="936"/>
        <end position="963"/>
    </location>
</feature>
<evidence type="ECO:0000313" key="4">
    <source>
        <dbReference type="EMBL" id="MCT7376815.1"/>
    </source>
</evidence>
<dbReference type="Gene3D" id="3.80.10.10">
    <property type="entry name" value="Ribonuclease Inhibitor"/>
    <property type="match status" value="1"/>
</dbReference>
<feature type="compositionally biased region" description="Polar residues" evidence="2">
    <location>
        <begin position="1556"/>
        <end position="1567"/>
    </location>
</feature>
<feature type="region of interest" description="Disordered" evidence="2">
    <location>
        <begin position="32"/>
        <end position="58"/>
    </location>
</feature>
<comment type="caution">
    <text evidence="4">The sequence shown here is derived from an EMBL/GenBank/DDBJ whole genome shotgun (WGS) entry which is preliminary data.</text>
</comment>
<evidence type="ECO:0000313" key="5">
    <source>
        <dbReference type="Proteomes" id="UP001320831"/>
    </source>
</evidence>
<dbReference type="Gene3D" id="3.10.350.10">
    <property type="entry name" value="LysM domain"/>
    <property type="match status" value="1"/>
</dbReference>
<dbReference type="InterPro" id="IPR018392">
    <property type="entry name" value="LysM"/>
</dbReference>
<keyword evidence="5" id="KW-1185">Reference proteome</keyword>
<sequence>MALRRISPILGTPWEALAAVRAAMDELRRQQASAAESSKPTQVVTTANNGPTTTDGGIQNFGRPALYLGPENSTVPQFYFTPTNYEDPVQPDQTGTEARDATDAILEDIEEGKSIDLIAEEQGKSREEVIAELKAAGYTVETTEPESDNGDVRTTEVTDPQSGRGVTEYYDFHDGTYHTGVKEDGEEVRGPVRDERGWKVEEQYDSDTGVTTTRYEDDLGDGTIVEETRLPSGVVIRKTTPEDGDTTTVVISDGEETELNPEQVPTKEGSVGILEDVIAGKSIATIAEERGLTREQVIAQLEAAGYDVSATDPSNSNYYNQSVLITLAGSDEVVASYSRNEHNTTTVEYVEDDGDEVHRISYVDGRVVETVVDKEGRRTVTTTEPGENGDPQETVEVTFNGYTLTTDPDGKMVLKNNEDGAEIEIERGSLEETLARKLLAINPDGDDPAQAAQDEIVMTVIEGMFAGKTYEDLIEEAGERREATEAAIEEHGLGPEAQPTVETDEEGNVTGINFQGEPPAGLDPNVDWVPMKVDGTWRWVHPEVARAIAAENVTLGEMMQLQAEIEQIQAQLDVWALDPDAEEATEAAGTTLDETLGEHGYRWVRPEPEGDLSDARERLSNANDRVTDTEDALEAYEESERLLDEAITKQANMPFYPDGETPVITSADSDYNYQEEYKKGVAAHAEVDALLSQANYQRTLGDSLVTGITLADLESQFGDGVEGLPDDVEPVEITVGDQQVQVAPEVAEAYEEEGLPALAEGGQPVGIQRDTDGDSTLECLWIDAETATTWLQLKAEQDAIGRQVEIDQAYVNLYQSRSDLADAEVELEDIKQRLLAEYNRNNPQLFEDDDFQGNEIVAEDGHLWVVNHYENGETKYQLTWDSDDVDESYSYHAFGQEWQTFQGTKPDSDVCSAGTRLDILQRAEQSAGETVNRTLEEQLGVRIDHLGEQIEGLEAEYGELLEEHGPGSVEPPEGSFPEGVEPLKIEIGGRDVYMHPDVADAYEANGLEALTTSDTPVRVEIDSDGDGEANETRWVDPQLAYTWLALELARDMRGTLEDTRDMAESAADWLAFQRTQSLAPLDEEGRREHLQGLESAYFEERQGDVLENIQQQIGAHYERGYDETFRSVTDQTVIEALHLDTSTEEGSEALDKVMNEIRDIGGDDAEVRVVPLFYVDPEKGVQQMALFAVRNEQGDVRCVDIAGKAYDDVGDFQDNNSLFSEDGHLIVPTDFQMTPGSDSEIALEVVKARNVSAWDKVVDPLVGIGTAIATVASFTPAAPIAAPLAVAGGTYLGTRAAIRQYNHLQHGGEWGETESLMNMAMIATTALPMISGGLRSIGMVHSLNLTKGQAFLAGMGAVRTSGTANAAAHSTRFSRLWHQIPHARQVGTYMRSAGGLNLAAYTLDGGAMVIGAPLMYFSVKDLVLHHDQMSGLQIADAITGFMTGLAGTGMGAASFVSYARANGPPTFRLTDQNGQNIIAFAYGEPPASGDRVYVPQADGPQRRGDDPSLADKTHILVRDPETGEAAVIPWIRGASNEHTPPPGNQPRPAEEGDPATESTAQANSPESSEAHPGNPPPASPLSGREVRELTRAAIPTLTDSYLKAIEPRHMSQLSADQVGALTPRQIGKLTFDQLAAFRPKQLRALSAEQLQAIPPSRLEAIKPGRIAQLKPEQVASFTPKQIAALTPDHTAKITVNQWKALGEAQLQTLSSEQLATLTPRKLSELRPEQVASFTSEQITALTPDQMTKLTTDQWKALGEAQLQTLSSEQLATLTPEKLSELRPEQVAAFLPAQLEALTPAQVGALKAEHFNALSKEQLRIFAAEQLQAISPETISGIARGIMRKFAPEQISAFTLRQLNAFTSEQAGALRWSQKLKLSPEQSSALGIMEPAIIIGYSTVVVGSAAFGVLPPYILAPISASAFGFRGLGMFVKAKYPDKTGPDQPLGRILRGVDALTFMPNIASGYLNLSESPFVNSTYQIGNLMYAGKSIEELRTRKSAFPQTDKVALPIYAAGTLEYMRGPTGELIGDVSTFAKVTPDIVAGGLFAYGSGHLLYDAWRPSLTKDGKPGLGPRVVLAVTFGGGLLAFSAMSWADIFGGDQSAPPPDDDTTPEDSVTTPVPEESRSEPEREEPPTEPEEPETPGPQLVVIAEVGLNLREEAASGSEAITVLRPGSFIHETGERRTDDDGNEWVAVTGFSWDGQQYEGWVDASFVAPHEEGAQDADGRFNPQLESEGYQWISVQPGQSIGSIARSRSVDVADTIVLNMDHIHNPHLIFVGDRIYMPQSATV</sequence>
<organism evidence="4 5">
    <name type="scientific">Chelativorans salis</name>
    <dbReference type="NCBI Taxonomy" id="2978478"/>
    <lineage>
        <taxon>Bacteria</taxon>
        <taxon>Pseudomonadati</taxon>
        <taxon>Pseudomonadota</taxon>
        <taxon>Alphaproteobacteria</taxon>
        <taxon>Hyphomicrobiales</taxon>
        <taxon>Phyllobacteriaceae</taxon>
        <taxon>Chelativorans</taxon>
    </lineage>
</organism>
<gene>
    <name evidence="4" type="ORF">N5A92_17430</name>
</gene>
<keyword evidence="1" id="KW-0175">Coiled coil</keyword>
<proteinExistence type="predicted"/>
<accession>A0ABT2LQI7</accession>
<feature type="compositionally biased region" description="Basic and acidic residues" evidence="2">
    <location>
        <begin position="1500"/>
        <end position="1509"/>
    </location>
</feature>
<dbReference type="Pfam" id="PF01476">
    <property type="entry name" value="LysM"/>
    <property type="match status" value="1"/>
</dbReference>